<feature type="transmembrane region" description="Helical" evidence="1">
    <location>
        <begin position="487"/>
        <end position="511"/>
    </location>
</feature>
<feature type="transmembrane region" description="Helical" evidence="1">
    <location>
        <begin position="362"/>
        <end position="385"/>
    </location>
</feature>
<feature type="transmembrane region" description="Helical" evidence="1">
    <location>
        <begin position="430"/>
        <end position="449"/>
    </location>
</feature>
<dbReference type="PANTHER" id="PTHR21329">
    <property type="entry name" value="PHOSPHATIDYLINOSITOL N-ACETYLGLUCOSAMINYLTRANSFERASE SUBUNIT Q-RELATED"/>
    <property type="match status" value="1"/>
</dbReference>
<evidence type="ECO:0000313" key="3">
    <source>
        <dbReference type="Proteomes" id="UP000078561"/>
    </source>
</evidence>
<dbReference type="PANTHER" id="PTHR21329:SF3">
    <property type="entry name" value="PHOSPHATIDYLINOSITOL N-ACETYLGLUCOSAMINYLTRANSFERASE SUBUNIT Q"/>
    <property type="match status" value="1"/>
</dbReference>
<accession>A0A163K5L0</accession>
<protein>
    <submittedName>
        <fullName evidence="2">Uncharacterized protein</fullName>
    </submittedName>
</protein>
<dbReference type="OrthoDB" id="70250at2759"/>
<dbReference type="EMBL" id="LT554386">
    <property type="protein sequence ID" value="SAM04443.1"/>
    <property type="molecule type" value="Genomic_DNA"/>
</dbReference>
<organism evidence="2">
    <name type="scientific">Absidia glauca</name>
    <name type="common">Pin mould</name>
    <dbReference type="NCBI Taxonomy" id="4829"/>
    <lineage>
        <taxon>Eukaryota</taxon>
        <taxon>Fungi</taxon>
        <taxon>Fungi incertae sedis</taxon>
        <taxon>Mucoromycota</taxon>
        <taxon>Mucoromycotina</taxon>
        <taxon>Mucoromycetes</taxon>
        <taxon>Mucorales</taxon>
        <taxon>Cunninghamellaceae</taxon>
        <taxon>Absidia</taxon>
    </lineage>
</organism>
<feature type="transmembrane region" description="Helical" evidence="1">
    <location>
        <begin position="456"/>
        <end position="475"/>
    </location>
</feature>
<evidence type="ECO:0000256" key="1">
    <source>
        <dbReference type="SAM" id="Phobius"/>
    </source>
</evidence>
<sequence length="603" mass="69385">MTSAPNHAALKVFWPSHLCRPNSRPGYLIGWQNAPFTFCVAAIVHDMKLKELQDLIQEFCAFDDDSPTAMHTQHSNYKLIYRVCKDRPLILGQLVTLKSPSSPPTGLDSWLTIHLDNAYVPIPLALSKQGGPVDVLSYQILFYEQPNPERLQFLALEPLALDITPKQHHQQDTLTKDASTQQQRQSALTLQHLAKSLDIGKQVLGIQHLDTSDDLTSVLVQINSSYYLEHGIQSSCDLRQHQREQHGSSVWHTFYQGIQRIQWVFYQKVVLGIFFRPATKVLATLQRIFLGPWLCLVFIFLGMAEITLHILSIRLPKIHVALKDLSVAGQQIDLRLQQLYFWPRQYMMLRKQNWANTAETRAYYISMWLVANDIIIGVAIGSYLMGNRYVVSNTVHVILKKYTVDSLQSMMYWFLETPAGLKLNTQLGTFLSELFLWLIHLWTECMVVIQPWTPRLIYLIGCSGIFGVSMVIALLSDMLACLTMQIYCFYMVAARIFNWQLITLYALFNLFRGKKRNMLRNRIDSCDYDLDQLLLGTCLFTLLTFLFPTVLIYYLTFALSRVCVIFLQAIMETLLAFFNHFPLFAIMLRIKDPDRVPGKSSHP</sequence>
<dbReference type="Pfam" id="PF05024">
    <property type="entry name" value="Gpi1"/>
    <property type="match status" value="1"/>
</dbReference>
<dbReference type="GO" id="GO:0005783">
    <property type="term" value="C:endoplasmic reticulum"/>
    <property type="evidence" value="ECO:0007669"/>
    <property type="project" value="TreeGrafter"/>
</dbReference>
<reference evidence="2" key="1">
    <citation type="submission" date="2016-04" db="EMBL/GenBank/DDBJ databases">
        <authorList>
            <person name="Evans L.H."/>
            <person name="Alamgir A."/>
            <person name="Owens N."/>
            <person name="Weber N.D."/>
            <person name="Virtaneva K."/>
            <person name="Barbian K."/>
            <person name="Babar A."/>
            <person name="Rosenke K."/>
        </authorList>
    </citation>
    <scope>NUCLEOTIDE SEQUENCE [LARGE SCALE GENOMIC DNA]</scope>
    <source>
        <strain evidence="2">CBS 101.48</strain>
    </source>
</reference>
<keyword evidence="1" id="KW-0472">Membrane</keyword>
<dbReference type="GO" id="GO:0016020">
    <property type="term" value="C:membrane"/>
    <property type="evidence" value="ECO:0007669"/>
    <property type="project" value="InterPro"/>
</dbReference>
<dbReference type="Proteomes" id="UP000078561">
    <property type="component" value="Unassembled WGS sequence"/>
</dbReference>
<evidence type="ECO:0000313" key="2">
    <source>
        <dbReference type="EMBL" id="SAM04443.1"/>
    </source>
</evidence>
<dbReference type="AlphaFoldDB" id="A0A163K5L0"/>
<dbReference type="InParanoid" id="A0A163K5L0"/>
<dbReference type="GO" id="GO:0006506">
    <property type="term" value="P:GPI anchor biosynthetic process"/>
    <property type="evidence" value="ECO:0007669"/>
    <property type="project" value="InterPro"/>
</dbReference>
<proteinExistence type="predicted"/>
<dbReference type="FunCoup" id="A0A163K5L0">
    <property type="interactions" value="261"/>
</dbReference>
<name>A0A163K5L0_ABSGL</name>
<keyword evidence="3" id="KW-1185">Reference proteome</keyword>
<keyword evidence="1" id="KW-0812">Transmembrane</keyword>
<dbReference type="OMA" id="YFWPRQY"/>
<dbReference type="STRING" id="4829.A0A163K5L0"/>
<feature type="transmembrane region" description="Helical" evidence="1">
    <location>
        <begin position="566"/>
        <end position="590"/>
    </location>
</feature>
<gene>
    <name evidence="2" type="primary">ABSGL_10307.1 scaffold 11921</name>
</gene>
<feature type="transmembrane region" description="Helical" evidence="1">
    <location>
        <begin position="290"/>
        <end position="313"/>
    </location>
</feature>
<dbReference type="InterPro" id="IPR007720">
    <property type="entry name" value="PigQ/GPI1"/>
</dbReference>
<feature type="transmembrane region" description="Helical" evidence="1">
    <location>
        <begin position="532"/>
        <end position="554"/>
    </location>
</feature>
<keyword evidence="1" id="KW-1133">Transmembrane helix</keyword>